<protein>
    <submittedName>
        <fullName evidence="1">Uncharacterized protein</fullName>
    </submittedName>
</protein>
<gene>
    <name evidence="1" type="ORF">OS493_004344</name>
</gene>
<proteinExistence type="predicted"/>
<sequence length="176" mass="21008">MPPFYKQIMECFLELKCIYDLNEYQEFILFNNKDILIGGKPVFYQDWFEKGVYSICDIIDFNGKYLSFESFRLKFPVKSNFLVYFQILSAIPKRLLEKAKTYPNTKQIFTQGVTTFQLSSSLSIDLSKLKCKDYYWLFLNKNEPSAAGPRKWERDLPQYLLMERYFQAGYFDLQAK</sequence>
<organism evidence="1 2">
    <name type="scientific">Desmophyllum pertusum</name>
    <dbReference type="NCBI Taxonomy" id="174260"/>
    <lineage>
        <taxon>Eukaryota</taxon>
        <taxon>Metazoa</taxon>
        <taxon>Cnidaria</taxon>
        <taxon>Anthozoa</taxon>
        <taxon>Hexacorallia</taxon>
        <taxon>Scleractinia</taxon>
        <taxon>Caryophylliina</taxon>
        <taxon>Caryophylliidae</taxon>
        <taxon>Desmophyllum</taxon>
    </lineage>
</organism>
<reference evidence="1" key="1">
    <citation type="submission" date="2023-01" db="EMBL/GenBank/DDBJ databases">
        <title>Genome assembly of the deep-sea coral Lophelia pertusa.</title>
        <authorList>
            <person name="Herrera S."/>
            <person name="Cordes E."/>
        </authorList>
    </citation>
    <scope>NUCLEOTIDE SEQUENCE</scope>
    <source>
        <strain evidence="1">USNM1676648</strain>
        <tissue evidence="1">Polyp</tissue>
    </source>
</reference>
<evidence type="ECO:0000313" key="1">
    <source>
        <dbReference type="EMBL" id="KAJ7387353.1"/>
    </source>
</evidence>
<dbReference type="Proteomes" id="UP001163046">
    <property type="component" value="Unassembled WGS sequence"/>
</dbReference>
<accession>A0A9W9ZUL8</accession>
<comment type="caution">
    <text evidence="1">The sequence shown here is derived from an EMBL/GenBank/DDBJ whole genome shotgun (WGS) entry which is preliminary data.</text>
</comment>
<keyword evidence="2" id="KW-1185">Reference proteome</keyword>
<dbReference type="OrthoDB" id="10072093at2759"/>
<dbReference type="EMBL" id="MU825874">
    <property type="protein sequence ID" value="KAJ7387353.1"/>
    <property type="molecule type" value="Genomic_DNA"/>
</dbReference>
<dbReference type="AlphaFoldDB" id="A0A9W9ZUL8"/>
<name>A0A9W9ZUL8_9CNID</name>
<evidence type="ECO:0000313" key="2">
    <source>
        <dbReference type="Proteomes" id="UP001163046"/>
    </source>
</evidence>